<accession>A0A6A6GZP7</accession>
<dbReference type="EMBL" id="ML991831">
    <property type="protein sequence ID" value="KAF2231119.1"/>
    <property type="molecule type" value="Genomic_DNA"/>
</dbReference>
<dbReference type="Pfam" id="PF25053">
    <property type="entry name" value="DUF7791"/>
    <property type="match status" value="1"/>
</dbReference>
<proteinExistence type="predicted"/>
<dbReference type="InterPro" id="IPR056693">
    <property type="entry name" value="DUF7791"/>
</dbReference>
<evidence type="ECO:0000313" key="3">
    <source>
        <dbReference type="Proteomes" id="UP000800092"/>
    </source>
</evidence>
<sequence length="880" mass="100145">MPDPLSALSLAATIVQFVDVGYRIIAGVAKAYTSDSISSELEELKVLIEDIKASNSKLGIDSAVLSNDGKELKTLAKTLSVRAAWNSKDIQLSKQRLLSIQNYVQQRIAAIVATSQISRLSSSIRGLQEQNINIRTSTHNKLNQLLVDLTKLSCETQSQSSERDQSLSKLATHINTTITVARQAEKNERIIASLWFPMLKDRYDGIGEAYHETLQWLFDSRKTNLSEWLRNGSGIYWVNGLVSPRVFVDRLLLRAHSDLGWQRKVNIDEVSIQTPIDYNIAKVMVTRPQNLHGQSLLLALRREKAKIPTRPSTDHTVSNSPRGSRFSHYRVSKSPWDYVELILAFKRLAESSASSASCSCFFIDALDEYEGREEDIINLLQGLSKLSNFKLCVSSRPWNAFENALTDSERMLVVQDFTIDDMKHYIRNMLAENVEFKRLVANDARCELLVPELALRAKGVALWVSLVVRDLLRDVSGEEDYTTLEKRLDHIPPTLELYFERIIDQIDPFYREEAAQIFLMATAVEDVRIPVFTLYLLELERANPDYALNKVNITISQEEIGQINRTCRIKLKTRCRDLLTGKSPREPGCQITPTLVDFLHRTLQPSFQILKYAEIFYLNILDCALYHANRIESSEDNIAQFKLIDAIRRSMDSTYIYAESGSVPARAILTPRLHGAGFMKTCTHLNFLAVAIGYRLTQYVKSKDDEVRRLLKQPLLRSLLISFALFPCSWRLDTGGYISYSNRSSGIDEELVRYLPSVGADPNGIIEHDISTFKERKQFTRTILGQFADSCSTLRAGDSLFPIARILVEHGGLLSAYEENYDLRKVDAPKKMKVPFSDVFSSEQMDILKALEINHRSWWLRLPMYQLLRLKPRLKVRGVA</sequence>
<dbReference type="PANTHER" id="PTHR10039">
    <property type="entry name" value="AMELOGENIN"/>
    <property type="match status" value="1"/>
</dbReference>
<keyword evidence="3" id="KW-1185">Reference proteome</keyword>
<gene>
    <name evidence="2" type="ORF">EV356DRAFT_535809</name>
</gene>
<reference evidence="2" key="1">
    <citation type="journal article" date="2020" name="Stud. Mycol.">
        <title>101 Dothideomycetes genomes: a test case for predicting lifestyles and emergence of pathogens.</title>
        <authorList>
            <person name="Haridas S."/>
            <person name="Albert R."/>
            <person name="Binder M."/>
            <person name="Bloem J."/>
            <person name="Labutti K."/>
            <person name="Salamov A."/>
            <person name="Andreopoulos B."/>
            <person name="Baker S."/>
            <person name="Barry K."/>
            <person name="Bills G."/>
            <person name="Bluhm B."/>
            <person name="Cannon C."/>
            <person name="Castanera R."/>
            <person name="Culley D."/>
            <person name="Daum C."/>
            <person name="Ezra D."/>
            <person name="Gonzalez J."/>
            <person name="Henrissat B."/>
            <person name="Kuo A."/>
            <person name="Liang C."/>
            <person name="Lipzen A."/>
            <person name="Lutzoni F."/>
            <person name="Magnuson J."/>
            <person name="Mondo S."/>
            <person name="Nolan M."/>
            <person name="Ohm R."/>
            <person name="Pangilinan J."/>
            <person name="Park H.-J."/>
            <person name="Ramirez L."/>
            <person name="Alfaro M."/>
            <person name="Sun H."/>
            <person name="Tritt A."/>
            <person name="Yoshinaga Y."/>
            <person name="Zwiers L.-H."/>
            <person name="Turgeon B."/>
            <person name="Goodwin S."/>
            <person name="Spatafora J."/>
            <person name="Crous P."/>
            <person name="Grigoriev I."/>
        </authorList>
    </citation>
    <scope>NUCLEOTIDE SEQUENCE</scope>
    <source>
        <strain evidence="2">Tuck. ex Michener</strain>
    </source>
</reference>
<protein>
    <recommendedName>
        <fullName evidence="1">DUF7791 domain-containing protein</fullName>
    </recommendedName>
</protein>
<organism evidence="2 3">
    <name type="scientific">Viridothelium virens</name>
    <name type="common">Speckled blister lichen</name>
    <name type="synonym">Trypethelium virens</name>
    <dbReference type="NCBI Taxonomy" id="1048519"/>
    <lineage>
        <taxon>Eukaryota</taxon>
        <taxon>Fungi</taxon>
        <taxon>Dikarya</taxon>
        <taxon>Ascomycota</taxon>
        <taxon>Pezizomycotina</taxon>
        <taxon>Dothideomycetes</taxon>
        <taxon>Dothideomycetes incertae sedis</taxon>
        <taxon>Trypetheliales</taxon>
        <taxon>Trypetheliaceae</taxon>
        <taxon>Viridothelium</taxon>
    </lineage>
</organism>
<dbReference type="AlphaFoldDB" id="A0A6A6GZP7"/>
<feature type="domain" description="DUF7791" evidence="1">
    <location>
        <begin position="505"/>
        <end position="603"/>
    </location>
</feature>
<evidence type="ECO:0000259" key="1">
    <source>
        <dbReference type="Pfam" id="PF25053"/>
    </source>
</evidence>
<dbReference type="Proteomes" id="UP000800092">
    <property type="component" value="Unassembled WGS sequence"/>
</dbReference>
<dbReference type="OrthoDB" id="443402at2759"/>
<evidence type="ECO:0000313" key="2">
    <source>
        <dbReference type="EMBL" id="KAF2231119.1"/>
    </source>
</evidence>
<dbReference type="PANTHER" id="PTHR10039:SF5">
    <property type="entry name" value="NACHT DOMAIN-CONTAINING PROTEIN"/>
    <property type="match status" value="1"/>
</dbReference>
<name>A0A6A6GZP7_VIRVR</name>